<feature type="domain" description="Glycosyltransferase 2-like" evidence="5">
    <location>
        <begin position="5"/>
        <end position="112"/>
    </location>
</feature>
<dbReference type="eggNOG" id="COG1216">
    <property type="taxonomic scope" value="Bacteria"/>
</dbReference>
<accession>W6T8U5</accession>
<dbReference type="GO" id="GO:0016757">
    <property type="term" value="F:glycosyltransferase activity"/>
    <property type="evidence" value="ECO:0007669"/>
    <property type="project" value="UniProtKB-KW"/>
</dbReference>
<evidence type="ECO:0000256" key="1">
    <source>
        <dbReference type="ARBA" id="ARBA00004776"/>
    </source>
</evidence>
<comment type="similarity">
    <text evidence="2">Belongs to the glycosyltransferase 2 family.</text>
</comment>
<dbReference type="HOGENOM" id="CLU_023845_2_1_9"/>
<name>W6T8U5_9LACO</name>
<evidence type="ECO:0000256" key="4">
    <source>
        <dbReference type="ARBA" id="ARBA00022679"/>
    </source>
</evidence>
<dbReference type="PANTHER" id="PTHR43179:SF12">
    <property type="entry name" value="GALACTOFURANOSYLTRANSFERASE GLFT2"/>
    <property type="match status" value="1"/>
</dbReference>
<evidence type="ECO:0000256" key="2">
    <source>
        <dbReference type="ARBA" id="ARBA00006739"/>
    </source>
</evidence>
<keyword evidence="3" id="KW-0328">Glycosyltransferase</keyword>
<protein>
    <recommendedName>
        <fullName evidence="5">Glycosyltransferase 2-like domain-containing protein</fullName>
    </recommendedName>
</protein>
<evidence type="ECO:0000259" key="5">
    <source>
        <dbReference type="Pfam" id="PF00535"/>
    </source>
</evidence>
<comment type="pathway">
    <text evidence="1">Cell wall biogenesis; cell wall polysaccharide biosynthesis.</text>
</comment>
<comment type="caution">
    <text evidence="6">The sequence shown here is derived from an EMBL/GenBank/DDBJ whole genome shotgun (WGS) entry which is preliminary data.</text>
</comment>
<dbReference type="AlphaFoldDB" id="W6T8U5"/>
<evidence type="ECO:0000313" key="6">
    <source>
        <dbReference type="EMBL" id="ETY74871.1"/>
    </source>
</evidence>
<dbReference type="Proteomes" id="UP000019247">
    <property type="component" value="Unassembled WGS sequence"/>
</dbReference>
<dbReference type="Pfam" id="PF00535">
    <property type="entry name" value="Glycos_transf_2"/>
    <property type="match status" value="1"/>
</dbReference>
<keyword evidence="4" id="KW-0808">Transferase</keyword>
<organism evidence="6 7">
    <name type="scientific">Lactiplantibacillus fabifermentans T30PCM01</name>
    <dbReference type="NCBI Taxonomy" id="1400520"/>
    <lineage>
        <taxon>Bacteria</taxon>
        <taxon>Bacillati</taxon>
        <taxon>Bacillota</taxon>
        <taxon>Bacilli</taxon>
        <taxon>Lactobacillales</taxon>
        <taxon>Lactobacillaceae</taxon>
        <taxon>Lactiplantibacillus</taxon>
    </lineage>
</organism>
<dbReference type="InterPro" id="IPR029044">
    <property type="entry name" value="Nucleotide-diphossugar_trans"/>
</dbReference>
<dbReference type="SUPFAM" id="SSF53448">
    <property type="entry name" value="Nucleotide-diphospho-sugar transferases"/>
    <property type="match status" value="1"/>
</dbReference>
<dbReference type="PANTHER" id="PTHR43179">
    <property type="entry name" value="RHAMNOSYLTRANSFERASE WBBL"/>
    <property type="match status" value="1"/>
</dbReference>
<evidence type="ECO:0000313" key="7">
    <source>
        <dbReference type="Proteomes" id="UP000019247"/>
    </source>
</evidence>
<proteinExistence type="inferred from homology"/>
<sequence length="293" mass="32950">MSTCAIIVTYNRLELLKECLTAINNQTTPVDKVMIVNNCSTDGTQAYLASIESATTIVYNSDTNMGGAGGFSAGLKLASQRTNCDYFWIMDDDTIPHPDCLESLLKHADDLHNRFGFLASNVRWKDGTPTNLPMIGTDWSTKVANGLIELQTGSFVSLLVQRRAVHQVGLPYKQFFIWDDDAEYTMRLGRLNPGYMCADALVTHKSAAKGVATGVVKDVPERISRYFYLYRNDLFIQKHYNSHAKVVRTVLHDLTDALRCLLFAKDRRFQRFSVVLKGLFAGLNFNPTREEVE</sequence>
<dbReference type="EMBL" id="AWWK01000024">
    <property type="protein sequence ID" value="ETY74871.1"/>
    <property type="molecule type" value="Genomic_DNA"/>
</dbReference>
<reference evidence="6 7" key="1">
    <citation type="journal article" date="2014" name="Genome Announc.">
        <title>Genome Sequence of Lactobacillus fabifermentans Strain T30PCM01, Isolated from Fermenting Grape Marc.</title>
        <authorList>
            <person name="Treu L."/>
            <person name="Vendramin V."/>
            <person name="Bovo B."/>
            <person name="Giacomini A."/>
            <person name="Corich V."/>
            <person name="Campanaro S."/>
        </authorList>
    </citation>
    <scope>NUCLEOTIDE SEQUENCE [LARGE SCALE GENOMIC DNA]</scope>
    <source>
        <strain evidence="6 7">T30PCM01</strain>
    </source>
</reference>
<evidence type="ECO:0000256" key="3">
    <source>
        <dbReference type="ARBA" id="ARBA00022676"/>
    </source>
</evidence>
<dbReference type="Gene3D" id="3.90.550.10">
    <property type="entry name" value="Spore Coat Polysaccharide Biosynthesis Protein SpsA, Chain A"/>
    <property type="match status" value="1"/>
</dbReference>
<dbReference type="PATRIC" id="fig|1400520.3.peg.1025"/>
<dbReference type="STRING" id="1400520.LFAB_05245"/>
<gene>
    <name evidence="6" type="ORF">LFAB_05245</name>
</gene>
<dbReference type="InterPro" id="IPR001173">
    <property type="entry name" value="Glyco_trans_2-like"/>
</dbReference>
<dbReference type="CDD" id="cd04185">
    <property type="entry name" value="GT_2_like_b"/>
    <property type="match status" value="1"/>
</dbReference>